<proteinExistence type="inferred from homology"/>
<dbReference type="EMBL" id="PZJJ01000024">
    <property type="protein sequence ID" value="PTL38104.1"/>
    <property type="molecule type" value="Genomic_DNA"/>
</dbReference>
<feature type="signal peptide" evidence="3">
    <location>
        <begin position="1"/>
        <end position="24"/>
    </location>
</feature>
<dbReference type="Pfam" id="PF03401">
    <property type="entry name" value="TctC"/>
    <property type="match status" value="1"/>
</dbReference>
<dbReference type="PIRSF" id="PIRSF017082">
    <property type="entry name" value="YflP"/>
    <property type="match status" value="1"/>
</dbReference>
<comment type="caution">
    <text evidence="4">The sequence shown here is derived from an EMBL/GenBank/DDBJ whole genome shotgun (WGS) entry which is preliminary data.</text>
</comment>
<dbReference type="PROSITE" id="PS51257">
    <property type="entry name" value="PROKAR_LIPOPROTEIN"/>
    <property type="match status" value="1"/>
</dbReference>
<evidence type="ECO:0008006" key="6">
    <source>
        <dbReference type="Google" id="ProtNLM"/>
    </source>
</evidence>
<dbReference type="CDD" id="cd07012">
    <property type="entry name" value="PBP2_Bug_TTT"/>
    <property type="match status" value="1"/>
</dbReference>
<feature type="region of interest" description="Disordered" evidence="2">
    <location>
        <begin position="31"/>
        <end position="53"/>
    </location>
</feature>
<reference evidence="4 5" key="1">
    <citation type="submission" date="2018-03" db="EMBL/GenBank/DDBJ databases">
        <title>Alkalicoccus saliphilus sp. nov., isolated from a mineral pool.</title>
        <authorList>
            <person name="Zhao B."/>
        </authorList>
    </citation>
    <scope>NUCLEOTIDE SEQUENCE [LARGE SCALE GENOMIC DNA]</scope>
    <source>
        <strain evidence="4 5">6AG</strain>
    </source>
</reference>
<dbReference type="AlphaFoldDB" id="A0A2T4U3X6"/>
<protein>
    <recommendedName>
        <fullName evidence="6">Tripartite tricarboxylate transporter substrate binding protein</fullName>
    </recommendedName>
</protein>
<feature type="compositionally biased region" description="Acidic residues" evidence="2">
    <location>
        <begin position="44"/>
        <end position="53"/>
    </location>
</feature>
<name>A0A2T4U3X6_9BACI</name>
<keyword evidence="3" id="KW-0732">Signal</keyword>
<dbReference type="PANTHER" id="PTHR42928:SF5">
    <property type="entry name" value="BLR1237 PROTEIN"/>
    <property type="match status" value="1"/>
</dbReference>
<accession>A0A2T4U3X6</accession>
<dbReference type="Proteomes" id="UP000240509">
    <property type="component" value="Unassembled WGS sequence"/>
</dbReference>
<evidence type="ECO:0000256" key="2">
    <source>
        <dbReference type="SAM" id="MobiDB-lite"/>
    </source>
</evidence>
<evidence type="ECO:0000313" key="5">
    <source>
        <dbReference type="Proteomes" id="UP000240509"/>
    </source>
</evidence>
<dbReference type="InterPro" id="IPR005064">
    <property type="entry name" value="BUG"/>
</dbReference>
<dbReference type="Gene3D" id="3.40.190.10">
    <property type="entry name" value="Periplasmic binding protein-like II"/>
    <property type="match status" value="1"/>
</dbReference>
<feature type="chain" id="PRO_5039038874" description="Tripartite tricarboxylate transporter substrate binding protein" evidence="3">
    <location>
        <begin position="25"/>
        <end position="359"/>
    </location>
</feature>
<sequence length="359" mass="39696">MRILKKFKRSALTVGTSTLLITLAACGTNNEADTEAGNNGGSDNSEENEEVAEDYPHDPVTFVVPFDAGGSVDGMARGVANHLDETLDTTINIDNRPGASAQIGASHFINAPDDGSTYFAGTQLYLSANIVLQDADFDIEDFSMVNFEQFDPVTITVHENSPYETFEDLLEDIENNPGEISYTTIYGGPLHLTGVLLEDYLDVDLNPVFYDGGGEMRNALLGEHVDFMIGNANGDKAVEDNVRVLAVADDDMEELWPDAPPINDVLQDNYDVEIPYVGSARFIAAHTSFKEENPELFDQFVNAYEEMFNSEEYQAYLEESGADAVSEFRGPEESDEMNLELHELMLEYQDELAEDEDQQ</sequence>
<dbReference type="InterPro" id="IPR042100">
    <property type="entry name" value="Bug_dom1"/>
</dbReference>
<organism evidence="4 5">
    <name type="scientific">Alkalicoccus saliphilus</name>
    <dbReference type="NCBI Taxonomy" id="200989"/>
    <lineage>
        <taxon>Bacteria</taxon>
        <taxon>Bacillati</taxon>
        <taxon>Bacillota</taxon>
        <taxon>Bacilli</taxon>
        <taxon>Bacillales</taxon>
        <taxon>Bacillaceae</taxon>
        <taxon>Alkalicoccus</taxon>
    </lineage>
</organism>
<dbReference type="Gene3D" id="3.40.190.150">
    <property type="entry name" value="Bordetella uptake gene, domain 1"/>
    <property type="match status" value="1"/>
</dbReference>
<evidence type="ECO:0000256" key="3">
    <source>
        <dbReference type="SAM" id="SignalP"/>
    </source>
</evidence>
<dbReference type="PANTHER" id="PTHR42928">
    <property type="entry name" value="TRICARBOXYLATE-BINDING PROTEIN"/>
    <property type="match status" value="1"/>
</dbReference>
<evidence type="ECO:0000313" key="4">
    <source>
        <dbReference type="EMBL" id="PTL38104.1"/>
    </source>
</evidence>
<evidence type="ECO:0000256" key="1">
    <source>
        <dbReference type="ARBA" id="ARBA00006987"/>
    </source>
</evidence>
<dbReference type="SUPFAM" id="SSF53850">
    <property type="entry name" value="Periplasmic binding protein-like II"/>
    <property type="match status" value="1"/>
</dbReference>
<keyword evidence="5" id="KW-1185">Reference proteome</keyword>
<gene>
    <name evidence="4" type="ORF">C6Y45_12980</name>
</gene>
<comment type="similarity">
    <text evidence="1">Belongs to the UPF0065 (bug) family.</text>
</comment>